<comment type="function">
    <text evidence="3">Lytic transglycosylase with a strong preference for naked glycan strands that lack stem peptides.</text>
</comment>
<evidence type="ECO:0000313" key="7">
    <source>
        <dbReference type="Proteomes" id="UP000448292"/>
    </source>
</evidence>
<evidence type="ECO:0000256" key="2">
    <source>
        <dbReference type="ARBA" id="ARBA00023316"/>
    </source>
</evidence>
<protein>
    <recommendedName>
        <fullName evidence="3">Probable endolytic peptidoglycan transglycosylase RlpA</fullName>
        <ecNumber evidence="3">4.2.2.-</ecNumber>
    </recommendedName>
</protein>
<keyword evidence="1 3" id="KW-0456">Lyase</keyword>
<feature type="signal peptide" evidence="3">
    <location>
        <begin position="1"/>
        <end position="25"/>
    </location>
</feature>
<evidence type="ECO:0000259" key="5">
    <source>
        <dbReference type="Pfam" id="PF03330"/>
    </source>
</evidence>
<dbReference type="PANTHER" id="PTHR34183">
    <property type="entry name" value="ENDOLYTIC PEPTIDOGLYCAN TRANSGLYCOSYLASE RLPA"/>
    <property type="match status" value="1"/>
</dbReference>
<dbReference type="GO" id="GO:0071555">
    <property type="term" value="P:cell wall organization"/>
    <property type="evidence" value="ECO:0007669"/>
    <property type="project" value="UniProtKB-KW"/>
</dbReference>
<dbReference type="SUPFAM" id="SSF50685">
    <property type="entry name" value="Barwin-like endoglucanases"/>
    <property type="match status" value="1"/>
</dbReference>
<evidence type="ECO:0000256" key="3">
    <source>
        <dbReference type="HAMAP-Rule" id="MF_02071"/>
    </source>
</evidence>
<feature type="chain" id="PRO_5029990570" description="Probable endolytic peptidoglycan transglycosylase RlpA" evidence="3">
    <location>
        <begin position="26"/>
        <end position="145"/>
    </location>
</feature>
<accession>A0A7M3MG28</accession>
<keyword evidence="2 3" id="KW-0961">Cell wall biogenesis/degradation</keyword>
<keyword evidence="3" id="KW-0732">Signal</keyword>
<dbReference type="OrthoDB" id="9779128at2"/>
<name>A0A7M3MG28_9BACT</name>
<organism evidence="6 7">
    <name type="scientific">Oceanidesulfovibrio indonesiensis</name>
    <dbReference type="NCBI Taxonomy" id="54767"/>
    <lineage>
        <taxon>Bacteria</taxon>
        <taxon>Pseudomonadati</taxon>
        <taxon>Thermodesulfobacteriota</taxon>
        <taxon>Desulfovibrionia</taxon>
        <taxon>Desulfovibrionales</taxon>
        <taxon>Desulfovibrionaceae</taxon>
        <taxon>Oceanidesulfovibrio</taxon>
    </lineage>
</organism>
<dbReference type="Pfam" id="PF03330">
    <property type="entry name" value="DPBB_1"/>
    <property type="match status" value="1"/>
</dbReference>
<dbReference type="InterPro" id="IPR036908">
    <property type="entry name" value="RlpA-like_sf"/>
</dbReference>
<dbReference type="InterPro" id="IPR012997">
    <property type="entry name" value="RplA"/>
</dbReference>
<dbReference type="Gene3D" id="2.40.40.10">
    <property type="entry name" value="RlpA-like domain"/>
    <property type="match status" value="1"/>
</dbReference>
<gene>
    <name evidence="3" type="primary">rlpA</name>
    <name evidence="6" type="ORF">DPQ33_08080</name>
</gene>
<dbReference type="Proteomes" id="UP000448292">
    <property type="component" value="Unassembled WGS sequence"/>
</dbReference>
<comment type="similarity">
    <text evidence="3 4">Belongs to the RlpA family.</text>
</comment>
<dbReference type="EMBL" id="QMIE01000006">
    <property type="protein sequence ID" value="TVM17594.1"/>
    <property type="molecule type" value="Genomic_DNA"/>
</dbReference>
<dbReference type="PANTHER" id="PTHR34183:SF1">
    <property type="entry name" value="ENDOLYTIC PEPTIDOGLYCAN TRANSGLYCOSYLASE RLPA"/>
    <property type="match status" value="1"/>
</dbReference>
<keyword evidence="7" id="KW-1185">Reference proteome</keyword>
<dbReference type="RefSeq" id="WP_144302712.1">
    <property type="nucleotide sequence ID" value="NZ_QMIE01000006.1"/>
</dbReference>
<evidence type="ECO:0000256" key="4">
    <source>
        <dbReference type="RuleBase" id="RU003495"/>
    </source>
</evidence>
<sequence length="145" mass="16005" precursor="true">MHRIMHLALISILALTLLFPAASFASKTQTDPTPGFTQEGEASWYGGQFHGRTTASGERYDKNGFSAAHKTLPLGTLVRVENLENGYSIEVRINDRGPYIKGRIIDLSKRAAIQLGMYNAGKAKVRLTVLDRNAENGEPPTIRFM</sequence>
<feature type="domain" description="RlpA-like protein double-psi beta-barrel" evidence="5">
    <location>
        <begin position="37"/>
        <end position="126"/>
    </location>
</feature>
<dbReference type="InterPro" id="IPR009009">
    <property type="entry name" value="RlpA-like_DPBB"/>
</dbReference>
<comment type="caution">
    <text evidence="6">The sequence shown here is derived from an EMBL/GenBank/DDBJ whole genome shotgun (WGS) entry which is preliminary data.</text>
</comment>
<evidence type="ECO:0000256" key="1">
    <source>
        <dbReference type="ARBA" id="ARBA00023239"/>
    </source>
</evidence>
<dbReference type="InterPro" id="IPR034718">
    <property type="entry name" value="RlpA"/>
</dbReference>
<dbReference type="EC" id="4.2.2.-" evidence="3"/>
<dbReference type="NCBIfam" id="TIGR00413">
    <property type="entry name" value="rlpA"/>
    <property type="match status" value="1"/>
</dbReference>
<proteinExistence type="inferred from homology"/>
<dbReference type="AlphaFoldDB" id="A0A7M3MG28"/>
<evidence type="ECO:0000313" key="6">
    <source>
        <dbReference type="EMBL" id="TVM17594.1"/>
    </source>
</evidence>
<dbReference type="GO" id="GO:0008932">
    <property type="term" value="F:lytic endotransglycosylase activity"/>
    <property type="evidence" value="ECO:0007669"/>
    <property type="project" value="UniProtKB-UniRule"/>
</dbReference>
<dbReference type="CDD" id="cd22268">
    <property type="entry name" value="DPBB_RlpA-like"/>
    <property type="match status" value="1"/>
</dbReference>
<dbReference type="GO" id="GO:0000270">
    <property type="term" value="P:peptidoglycan metabolic process"/>
    <property type="evidence" value="ECO:0007669"/>
    <property type="project" value="UniProtKB-UniRule"/>
</dbReference>
<dbReference type="HAMAP" id="MF_02071">
    <property type="entry name" value="RlpA"/>
    <property type="match status" value="1"/>
</dbReference>
<reference evidence="6 7" key="1">
    <citation type="submission" date="2018-06" db="EMBL/GenBank/DDBJ databases">
        <title>Complete genome of Desulfovibrio indonesiensis P37SLT.</title>
        <authorList>
            <person name="Crispim J.S."/>
            <person name="Vidigal P.M.P."/>
            <person name="Silva L.C.F."/>
            <person name="Laguardia C.N."/>
            <person name="Araujo L.C."/>
            <person name="Dias R.S."/>
            <person name="Sousa M.P."/>
            <person name="Paula S.O."/>
            <person name="Silva C."/>
        </authorList>
    </citation>
    <scope>NUCLEOTIDE SEQUENCE [LARGE SCALE GENOMIC DNA]</scope>
    <source>
        <strain evidence="6 7">P37SLT</strain>
    </source>
</reference>